<sequence>MQEQTVRGTVKDASGTSLPGVAVVVKGTTRGTSTDLNGNFNIAVPANATLVFSYIGFQQQEVAVGNQAAFNITLQTDTKALQEVVVVGYGTQKKSDVTGAVTAVTSEDFVKGQNTTPEQLIQGKVAGVQITTNGGAPGSGSRIRIRGGASLTASNDPLIVIDGVPVDNAATSGAANPLNFLNPNDIESFNVLKDASATAIYGSRASNGVIIITTKKGKAGQKLSVNLSSQNSLSVINKKIDVLSADEFRDVVNANGSETQRALLGNASTDWQDLIYQDAFTTDNNVSVSGAYKMLPFRVSAAYLNQEGVLKTSQFERYTGSISLNPTFFDEHLKVNANYKGAKTNSQFADQGAIGAAVAFDPTQPVYATNNFGKDYGGYFQWLDSKGLYNPLATRNPVSMLEQRKDRGEAYRSIGNVQLDYKFHFLPELHANLNLGYDRSESDGYTLTPANYAPDASSGGRRTQFEQTKTNELVEFYLNYAKELAGLDSRIEATAGYSFQDFENNKPRFVATNAEGVPLSNVEAGLPENEIYRLRSYFGRVNYALKDRYLLTATVRLDGSSRFSSDNRWGTFPALALAWRINEEDFLKNSNTVSNLKLRLGFGVTGQQDIGSNFFPYLPRYSYSDNTAQYQLGDQFYNLYRPEGYDTGLKWEETQTWNAGIDFGFLNNRITGSLDYFFKDTKDLLALVAVAAGTNLTNELITNVGNLEARGIEAVLNFVPVDTDKITWNVGLNGTYQKREITSLSKVDNPDFEGYFVGGIAGGNDNRIQINTVGYAPNTFYVYKQVYDANGKPIEGLYADVNGDGEFNEKDKYRYKNAEPKVYLGINSDVSYNNWTLSFVARGSLGNYMYNNVYSNNGSYKAFSFSNYLTNVSSNVNETEFDNFQLFSDYYMENASFLRMENISLGYDFGRLFNDAVALRLSANAQNVFVITKYNGLDPEIAGGIDNNFYPRPRVYTLGVNIGF</sequence>
<keyword evidence="6 8" id="KW-0472">Membrane</keyword>
<dbReference type="InterPro" id="IPR036942">
    <property type="entry name" value="Beta-barrel_TonB_sf"/>
</dbReference>
<accession>A0A399SLQ3</accession>
<dbReference type="EMBL" id="QWGE01000001">
    <property type="protein sequence ID" value="RIJ43172.1"/>
    <property type="molecule type" value="Genomic_DNA"/>
</dbReference>
<dbReference type="InterPro" id="IPR000531">
    <property type="entry name" value="Beta-barrel_TonB"/>
</dbReference>
<dbReference type="FunFam" id="2.170.130.10:FF:000008">
    <property type="entry name" value="SusC/RagA family TonB-linked outer membrane protein"/>
    <property type="match status" value="1"/>
</dbReference>
<dbReference type="NCBIfam" id="TIGR04057">
    <property type="entry name" value="SusC_RagA_signa"/>
    <property type="match status" value="1"/>
</dbReference>
<keyword evidence="3 8" id="KW-1134">Transmembrane beta strand</keyword>
<feature type="domain" description="TonB-dependent receptor plug" evidence="11">
    <location>
        <begin position="94"/>
        <end position="209"/>
    </location>
</feature>
<dbReference type="GO" id="GO:0009279">
    <property type="term" value="C:cell outer membrane"/>
    <property type="evidence" value="ECO:0007669"/>
    <property type="project" value="UniProtKB-SubCell"/>
</dbReference>
<dbReference type="FunFam" id="2.60.40.1120:FF:000003">
    <property type="entry name" value="Outer membrane protein Omp121"/>
    <property type="match status" value="1"/>
</dbReference>
<keyword evidence="7 8" id="KW-0998">Cell outer membrane</keyword>
<organism evidence="12 13">
    <name type="scientific">Pontibacter oryzae</name>
    <dbReference type="NCBI Taxonomy" id="2304593"/>
    <lineage>
        <taxon>Bacteria</taxon>
        <taxon>Pseudomonadati</taxon>
        <taxon>Bacteroidota</taxon>
        <taxon>Cytophagia</taxon>
        <taxon>Cytophagales</taxon>
        <taxon>Hymenobacteraceae</taxon>
        <taxon>Pontibacter</taxon>
    </lineage>
</organism>
<dbReference type="InterPro" id="IPR008969">
    <property type="entry name" value="CarboxyPept-like_regulatory"/>
</dbReference>
<evidence type="ECO:0000259" key="10">
    <source>
        <dbReference type="Pfam" id="PF00593"/>
    </source>
</evidence>
<dbReference type="SUPFAM" id="SSF56935">
    <property type="entry name" value="Porins"/>
    <property type="match status" value="1"/>
</dbReference>
<dbReference type="Gene3D" id="2.170.130.10">
    <property type="entry name" value="TonB-dependent receptor, plug domain"/>
    <property type="match status" value="1"/>
</dbReference>
<evidence type="ECO:0000313" key="12">
    <source>
        <dbReference type="EMBL" id="RIJ43172.1"/>
    </source>
</evidence>
<dbReference type="SUPFAM" id="SSF49464">
    <property type="entry name" value="Carboxypeptidase regulatory domain-like"/>
    <property type="match status" value="1"/>
</dbReference>
<evidence type="ECO:0000256" key="4">
    <source>
        <dbReference type="ARBA" id="ARBA00022692"/>
    </source>
</evidence>
<evidence type="ECO:0000256" key="1">
    <source>
        <dbReference type="ARBA" id="ARBA00004571"/>
    </source>
</evidence>
<dbReference type="InterPro" id="IPR039426">
    <property type="entry name" value="TonB-dep_rcpt-like"/>
</dbReference>
<comment type="similarity">
    <text evidence="8 9">Belongs to the TonB-dependent receptor family.</text>
</comment>
<dbReference type="InterPro" id="IPR037066">
    <property type="entry name" value="Plug_dom_sf"/>
</dbReference>
<evidence type="ECO:0000256" key="2">
    <source>
        <dbReference type="ARBA" id="ARBA00022448"/>
    </source>
</evidence>
<dbReference type="NCBIfam" id="TIGR04056">
    <property type="entry name" value="OMP_RagA_SusC"/>
    <property type="match status" value="1"/>
</dbReference>
<dbReference type="OrthoDB" id="9768177at2"/>
<keyword evidence="13" id="KW-1185">Reference proteome</keyword>
<dbReference type="PROSITE" id="PS52016">
    <property type="entry name" value="TONB_DEPENDENT_REC_3"/>
    <property type="match status" value="1"/>
</dbReference>
<dbReference type="AlphaFoldDB" id="A0A399SLQ3"/>
<dbReference type="InterPro" id="IPR023996">
    <property type="entry name" value="TonB-dep_OMP_SusC/RagA"/>
</dbReference>
<proteinExistence type="inferred from homology"/>
<keyword evidence="4 8" id="KW-0812">Transmembrane</keyword>
<reference evidence="13" key="1">
    <citation type="submission" date="2018-08" db="EMBL/GenBank/DDBJ databases">
        <title>Mucilaginibacter sp. MYSH2.</title>
        <authorList>
            <person name="Seo T."/>
        </authorList>
    </citation>
    <scope>NUCLEOTIDE SEQUENCE [LARGE SCALE GENOMIC DNA]</scope>
    <source>
        <strain evidence="13">KIRAN</strain>
    </source>
</reference>
<dbReference type="InterPro" id="IPR023997">
    <property type="entry name" value="TonB-dep_OMP_SusC/RagA_CS"/>
</dbReference>
<evidence type="ECO:0000256" key="9">
    <source>
        <dbReference type="RuleBase" id="RU003357"/>
    </source>
</evidence>
<protein>
    <submittedName>
        <fullName evidence="12">TonB-dependent receptor</fullName>
    </submittedName>
</protein>
<feature type="domain" description="TonB-dependent receptor-like beta-barrel" evidence="10">
    <location>
        <begin position="368"/>
        <end position="928"/>
    </location>
</feature>
<evidence type="ECO:0000256" key="7">
    <source>
        <dbReference type="ARBA" id="ARBA00023237"/>
    </source>
</evidence>
<dbReference type="Gene3D" id="2.40.170.20">
    <property type="entry name" value="TonB-dependent receptor, beta-barrel domain"/>
    <property type="match status" value="1"/>
</dbReference>
<evidence type="ECO:0000313" key="13">
    <source>
        <dbReference type="Proteomes" id="UP000266005"/>
    </source>
</evidence>
<name>A0A399SLQ3_9BACT</name>
<dbReference type="Pfam" id="PF00593">
    <property type="entry name" value="TonB_dep_Rec_b-barrel"/>
    <property type="match status" value="1"/>
</dbReference>
<dbReference type="Pfam" id="PF13715">
    <property type="entry name" value="CarbopepD_reg_2"/>
    <property type="match status" value="1"/>
</dbReference>
<evidence type="ECO:0000256" key="5">
    <source>
        <dbReference type="ARBA" id="ARBA00023077"/>
    </source>
</evidence>
<comment type="caution">
    <text evidence="12">The sequence shown here is derived from an EMBL/GenBank/DDBJ whole genome shotgun (WGS) entry which is preliminary data.</text>
</comment>
<comment type="subcellular location">
    <subcellularLocation>
        <location evidence="1 8">Cell outer membrane</location>
        <topology evidence="1 8">Multi-pass membrane protein</topology>
    </subcellularLocation>
</comment>
<evidence type="ECO:0000256" key="6">
    <source>
        <dbReference type="ARBA" id="ARBA00023136"/>
    </source>
</evidence>
<keyword evidence="12" id="KW-0675">Receptor</keyword>
<evidence type="ECO:0000259" key="11">
    <source>
        <dbReference type="Pfam" id="PF07715"/>
    </source>
</evidence>
<evidence type="ECO:0000256" key="8">
    <source>
        <dbReference type="PROSITE-ProRule" id="PRU01360"/>
    </source>
</evidence>
<dbReference type="Pfam" id="PF07715">
    <property type="entry name" value="Plug"/>
    <property type="match status" value="1"/>
</dbReference>
<keyword evidence="5 9" id="KW-0798">TonB box</keyword>
<dbReference type="Proteomes" id="UP000266005">
    <property type="component" value="Unassembled WGS sequence"/>
</dbReference>
<keyword evidence="2 8" id="KW-0813">Transport</keyword>
<evidence type="ECO:0000256" key="3">
    <source>
        <dbReference type="ARBA" id="ARBA00022452"/>
    </source>
</evidence>
<dbReference type="Gene3D" id="2.60.40.1120">
    <property type="entry name" value="Carboxypeptidase-like, regulatory domain"/>
    <property type="match status" value="1"/>
</dbReference>
<gene>
    <name evidence="12" type="ORF">D1627_00605</name>
</gene>
<dbReference type="InterPro" id="IPR012910">
    <property type="entry name" value="Plug_dom"/>
</dbReference>